<feature type="domain" description="EamA" evidence="6">
    <location>
        <begin position="152"/>
        <end position="285"/>
    </location>
</feature>
<keyword evidence="3 5" id="KW-1133">Transmembrane helix</keyword>
<dbReference type="InterPro" id="IPR037185">
    <property type="entry name" value="EmrE-like"/>
</dbReference>
<feature type="transmembrane region" description="Helical" evidence="5">
    <location>
        <begin position="181"/>
        <end position="200"/>
    </location>
</feature>
<comment type="subcellular location">
    <subcellularLocation>
        <location evidence="1">Membrane</location>
        <topology evidence="1">Multi-pass membrane protein</topology>
    </subcellularLocation>
</comment>
<dbReference type="EMBL" id="CP020921">
    <property type="protein sequence ID" value="AWB10539.1"/>
    <property type="molecule type" value="Genomic_DNA"/>
</dbReference>
<dbReference type="SUPFAM" id="SSF103481">
    <property type="entry name" value="Multidrug resistance efflux transporter EmrE"/>
    <property type="match status" value="2"/>
</dbReference>
<reference evidence="7 8" key="1">
    <citation type="submission" date="2017-04" db="EMBL/GenBank/DDBJ databases">
        <title>Genomic insights into metabolism of Thermodesulfobium acidiphilum.</title>
        <authorList>
            <person name="Toshchakov S.V."/>
            <person name="Frolov E.N."/>
            <person name="Kublanov I.V."/>
            <person name="Samarov N.I."/>
            <person name="Novikov A."/>
            <person name="Lebedinsky A.V."/>
            <person name="Bonch-Osmolovskaya E.A."/>
            <person name="Chernyh N.A."/>
        </authorList>
    </citation>
    <scope>NUCLEOTIDE SEQUENCE [LARGE SCALE GENOMIC DNA]</scope>
    <source>
        <strain evidence="7 8">3127-1</strain>
    </source>
</reference>
<dbReference type="RefSeq" id="WP_108309332.1">
    <property type="nucleotide sequence ID" value="NZ_CP020921.1"/>
</dbReference>
<keyword evidence="2 5" id="KW-0812">Transmembrane</keyword>
<evidence type="ECO:0000313" key="8">
    <source>
        <dbReference type="Proteomes" id="UP000244792"/>
    </source>
</evidence>
<feature type="transmembrane region" description="Helical" evidence="5">
    <location>
        <begin position="33"/>
        <end position="54"/>
    </location>
</feature>
<dbReference type="KEGG" id="taci:TDSAC_1196"/>
<feature type="transmembrane region" description="Helical" evidence="5">
    <location>
        <begin position="146"/>
        <end position="169"/>
    </location>
</feature>
<feature type="transmembrane region" description="Helical" evidence="5">
    <location>
        <begin position="66"/>
        <end position="86"/>
    </location>
</feature>
<dbReference type="InterPro" id="IPR000620">
    <property type="entry name" value="EamA_dom"/>
</dbReference>
<evidence type="ECO:0000256" key="3">
    <source>
        <dbReference type="ARBA" id="ARBA00022989"/>
    </source>
</evidence>
<evidence type="ECO:0000259" key="6">
    <source>
        <dbReference type="Pfam" id="PF00892"/>
    </source>
</evidence>
<feature type="transmembrane region" description="Helical" evidence="5">
    <location>
        <begin position="244"/>
        <end position="262"/>
    </location>
</feature>
<evidence type="ECO:0000256" key="4">
    <source>
        <dbReference type="ARBA" id="ARBA00023136"/>
    </source>
</evidence>
<feature type="transmembrane region" description="Helical" evidence="5">
    <location>
        <begin position="121"/>
        <end position="140"/>
    </location>
</feature>
<feature type="transmembrane region" description="Helical" evidence="5">
    <location>
        <begin position="92"/>
        <end position="114"/>
    </location>
</feature>
<feature type="transmembrane region" description="Helical" evidence="5">
    <location>
        <begin position="212"/>
        <end position="232"/>
    </location>
</feature>
<feature type="transmembrane region" description="Helical" evidence="5">
    <location>
        <begin position="268"/>
        <end position="285"/>
    </location>
</feature>
<sequence>MSVFGLLNLFVVYIVWSSTYLAIRIAVTGGFEPFTLGAVRLFCAALILLSIILVKKINLRLNFYEFKVIFSTSLLMWVFGNGLIMWAEQNAASGLTALILGVTPILASFLDSIFTKRMPSLISILSLLLGFVGVFCLFIPKISNFSFIGIFSYFLVFISALCWACGAIIQRNYSLNMSVLTISFYQNIFASLGFFLLSQFFHESYTLPGLNAILACAYLVLFGSVLAFTAYINAVKLLPINISMTYAYVNPVLALFLGHVILNEEINSYTIIGAILIILGILGVFKDQISNKK</sequence>
<dbReference type="InterPro" id="IPR050638">
    <property type="entry name" value="AA-Vitamin_Transporters"/>
</dbReference>
<dbReference type="OrthoDB" id="3190463at2"/>
<feature type="domain" description="EamA" evidence="6">
    <location>
        <begin position="4"/>
        <end position="138"/>
    </location>
</feature>
<evidence type="ECO:0000256" key="2">
    <source>
        <dbReference type="ARBA" id="ARBA00022692"/>
    </source>
</evidence>
<dbReference type="PANTHER" id="PTHR32322:SF14">
    <property type="entry name" value="PROTEIN PAGO"/>
    <property type="match status" value="1"/>
</dbReference>
<keyword evidence="4 5" id="KW-0472">Membrane</keyword>
<accession>A0A2R4W170</accession>
<evidence type="ECO:0000256" key="5">
    <source>
        <dbReference type="SAM" id="Phobius"/>
    </source>
</evidence>
<dbReference type="PANTHER" id="PTHR32322">
    <property type="entry name" value="INNER MEMBRANE TRANSPORTER"/>
    <property type="match status" value="1"/>
</dbReference>
<dbReference type="AlphaFoldDB" id="A0A2R4W170"/>
<evidence type="ECO:0000313" key="7">
    <source>
        <dbReference type="EMBL" id="AWB10539.1"/>
    </source>
</evidence>
<dbReference type="GO" id="GO:0016020">
    <property type="term" value="C:membrane"/>
    <property type="evidence" value="ECO:0007669"/>
    <property type="project" value="UniProtKB-SubCell"/>
</dbReference>
<keyword evidence="8" id="KW-1185">Reference proteome</keyword>
<dbReference type="Pfam" id="PF00892">
    <property type="entry name" value="EamA"/>
    <property type="match status" value="2"/>
</dbReference>
<feature type="transmembrane region" description="Helical" evidence="5">
    <location>
        <begin position="7"/>
        <end position="27"/>
    </location>
</feature>
<proteinExistence type="predicted"/>
<protein>
    <submittedName>
        <fullName evidence="7">Permease of the drug/metabolite transporter (DMT) superfamily</fullName>
    </submittedName>
</protein>
<name>A0A2R4W170_THEAF</name>
<gene>
    <name evidence="7" type="ORF">TDSAC_1196</name>
</gene>
<evidence type="ECO:0000256" key="1">
    <source>
        <dbReference type="ARBA" id="ARBA00004141"/>
    </source>
</evidence>
<dbReference type="Proteomes" id="UP000244792">
    <property type="component" value="Chromosome"/>
</dbReference>
<organism evidence="7 8">
    <name type="scientific">Thermodesulfobium acidiphilum</name>
    <dbReference type="NCBI Taxonomy" id="1794699"/>
    <lineage>
        <taxon>Bacteria</taxon>
        <taxon>Pseudomonadati</taxon>
        <taxon>Thermodesulfobiota</taxon>
        <taxon>Thermodesulfobiia</taxon>
        <taxon>Thermodesulfobiales</taxon>
        <taxon>Thermodesulfobiaceae</taxon>
        <taxon>Thermodesulfobium</taxon>
    </lineage>
</organism>